<dbReference type="AlphaFoldDB" id="A0A3E0A701"/>
<evidence type="ECO:0000256" key="2">
    <source>
        <dbReference type="ARBA" id="ARBA00022525"/>
    </source>
</evidence>
<evidence type="ECO:0000256" key="1">
    <source>
        <dbReference type="ARBA" id="ARBA00004613"/>
    </source>
</evidence>
<organism evidence="3 4">
    <name type="scientific">Asanoa ferruginea</name>
    <dbReference type="NCBI Taxonomy" id="53367"/>
    <lineage>
        <taxon>Bacteria</taxon>
        <taxon>Bacillati</taxon>
        <taxon>Actinomycetota</taxon>
        <taxon>Actinomycetes</taxon>
        <taxon>Micromonosporales</taxon>
        <taxon>Micromonosporaceae</taxon>
        <taxon>Asanoa</taxon>
    </lineage>
</organism>
<dbReference type="SUPFAM" id="SSF63829">
    <property type="entry name" value="Calcium-dependent phosphotriesterase"/>
    <property type="match status" value="1"/>
</dbReference>
<dbReference type="Proteomes" id="UP000256913">
    <property type="component" value="Unassembled WGS sequence"/>
</dbReference>
<sequence>MASADQPTGNLELVATIEPPMPTGVTVSHTGRIFVNHPLWGDDVAATVVELRGGARVPFPDAAWNRPDADDDRHAFVSVQCVVVDPIDRLWVVDTGAPMLQPTKPGGPKLVRVDLDTDTVGQVITFPTGVALPSTYLNDVRFDLRRGDQGMAFVTDSANQGPNGIIVVDLATGQSWRRLHDHPSTKAPSLHTSRPVVEGRYFLSRPGDAEPAPLTFGSDGIAISADGSRLFYCPLMSRRFYSVSVDALCDRSLDDAGVAATVVDEGDKGSCADGLETDDAGRLYITAYEQNAIFRRTAEGDFETLVHDPRLLWPDTLSLATDGYLYVTANQLHRGAAYNDGKDLRQPPYALFRVAIDAGPVLLRRP</sequence>
<keyword evidence="4" id="KW-1185">Reference proteome</keyword>
<keyword evidence="2" id="KW-0964">Secreted</keyword>
<proteinExistence type="predicted"/>
<dbReference type="Gene3D" id="2.120.10.30">
    <property type="entry name" value="TolB, C-terminal domain"/>
    <property type="match status" value="1"/>
</dbReference>
<dbReference type="GO" id="GO:0005576">
    <property type="term" value="C:extracellular region"/>
    <property type="evidence" value="ECO:0007669"/>
    <property type="project" value="UniProtKB-SubCell"/>
</dbReference>
<reference evidence="3 4" key="1">
    <citation type="submission" date="2018-08" db="EMBL/GenBank/DDBJ databases">
        <title>Sequencing the genomes of 1000 actinobacteria strains.</title>
        <authorList>
            <person name="Klenk H.-P."/>
        </authorList>
    </citation>
    <scope>NUCLEOTIDE SEQUENCE [LARGE SCALE GENOMIC DNA]</scope>
    <source>
        <strain evidence="3 4">DSM 44099</strain>
    </source>
</reference>
<dbReference type="Pfam" id="PF03022">
    <property type="entry name" value="MRJP"/>
    <property type="match status" value="1"/>
</dbReference>
<dbReference type="InterPro" id="IPR017996">
    <property type="entry name" value="MRJP/yellow-related"/>
</dbReference>
<protein>
    <submittedName>
        <fullName evidence="3">Sugar lactone lactonase YvrE</fullName>
    </submittedName>
</protein>
<dbReference type="RefSeq" id="WP_116075246.1">
    <property type="nucleotide sequence ID" value="NZ_BONB01000005.1"/>
</dbReference>
<comment type="subcellular location">
    <subcellularLocation>
        <location evidence="1">Secreted</location>
    </subcellularLocation>
</comment>
<dbReference type="EMBL" id="QUMQ01000001">
    <property type="protein sequence ID" value="REG02341.1"/>
    <property type="molecule type" value="Genomic_DNA"/>
</dbReference>
<dbReference type="PANTHER" id="PTHR10009:SF18">
    <property type="entry name" value="PROTEIN YELLOW-LIKE PROTEIN"/>
    <property type="match status" value="1"/>
</dbReference>
<comment type="caution">
    <text evidence="3">The sequence shown here is derived from an EMBL/GenBank/DDBJ whole genome shotgun (WGS) entry which is preliminary data.</text>
</comment>
<dbReference type="OrthoDB" id="9797664at2"/>
<evidence type="ECO:0000313" key="4">
    <source>
        <dbReference type="Proteomes" id="UP000256913"/>
    </source>
</evidence>
<accession>A0A3E0A701</accession>
<dbReference type="InterPro" id="IPR011042">
    <property type="entry name" value="6-blade_b-propeller_TolB-like"/>
</dbReference>
<dbReference type="PANTHER" id="PTHR10009">
    <property type="entry name" value="PROTEIN YELLOW-RELATED"/>
    <property type="match status" value="1"/>
</dbReference>
<name>A0A3E0A701_9ACTN</name>
<gene>
    <name evidence="3" type="ORF">DFJ67_8435</name>
</gene>
<evidence type="ECO:0000313" key="3">
    <source>
        <dbReference type="EMBL" id="REG02341.1"/>
    </source>
</evidence>